<dbReference type="EMBL" id="CP106753">
    <property type="protein sequence ID" value="UXY15220.1"/>
    <property type="molecule type" value="Genomic_DNA"/>
</dbReference>
<gene>
    <name evidence="10" type="ORF">N8I74_18205</name>
</gene>
<evidence type="ECO:0000256" key="5">
    <source>
        <dbReference type="ARBA" id="ARBA00022692"/>
    </source>
</evidence>
<keyword evidence="5 8" id="KW-0812">Transmembrane</keyword>
<dbReference type="PANTHER" id="PTHR30012">
    <property type="entry name" value="GENERAL SECRETION PATHWAY PROTEIN"/>
    <property type="match status" value="1"/>
</dbReference>
<reference evidence="10" key="1">
    <citation type="submission" date="2022-10" db="EMBL/GenBank/DDBJ databases">
        <title>Chitiniphilus purpureus sp. nov., a novel chitin-degrading bacterium isolated from crawfish pond sediment.</title>
        <authorList>
            <person name="Li K."/>
        </authorList>
    </citation>
    <scope>NUCLEOTIDE SEQUENCE</scope>
    <source>
        <strain evidence="10">CD1</strain>
    </source>
</reference>
<accession>A0ABY6DLI3</accession>
<evidence type="ECO:0000313" key="11">
    <source>
        <dbReference type="Proteomes" id="UP001061302"/>
    </source>
</evidence>
<feature type="transmembrane region" description="Helical" evidence="8">
    <location>
        <begin position="156"/>
        <end position="182"/>
    </location>
</feature>
<feature type="transmembrane region" description="Helical" evidence="8">
    <location>
        <begin position="365"/>
        <end position="385"/>
    </location>
</feature>
<keyword evidence="3" id="KW-1003">Cell membrane</keyword>
<evidence type="ECO:0000256" key="7">
    <source>
        <dbReference type="ARBA" id="ARBA00023136"/>
    </source>
</evidence>
<proteinExistence type="inferred from homology"/>
<feature type="domain" description="Type II secretion system protein GspF" evidence="9">
    <location>
        <begin position="263"/>
        <end position="384"/>
    </location>
</feature>
<evidence type="ECO:0000256" key="3">
    <source>
        <dbReference type="ARBA" id="ARBA00022475"/>
    </source>
</evidence>
<dbReference type="InterPro" id="IPR003004">
    <property type="entry name" value="GspF/PilC"/>
</dbReference>
<comment type="subcellular location">
    <subcellularLocation>
        <location evidence="1">Cell inner membrane</location>
        <topology evidence="1">Multi-pass membrane protein</topology>
    </subcellularLocation>
</comment>
<dbReference type="Gene3D" id="1.20.81.30">
    <property type="entry name" value="Type II secretion system (T2SS), domain F"/>
    <property type="match status" value="2"/>
</dbReference>
<evidence type="ECO:0000256" key="1">
    <source>
        <dbReference type="ARBA" id="ARBA00004429"/>
    </source>
</evidence>
<dbReference type="Proteomes" id="UP001061302">
    <property type="component" value="Chromosome"/>
</dbReference>
<comment type="similarity">
    <text evidence="2">Belongs to the GSP F family.</text>
</comment>
<dbReference type="Pfam" id="PF00482">
    <property type="entry name" value="T2SSF"/>
    <property type="match status" value="2"/>
</dbReference>
<feature type="domain" description="Type II secretion system protein GspF" evidence="9">
    <location>
        <begin position="60"/>
        <end position="183"/>
    </location>
</feature>
<name>A0ABY6DLI3_9NEIS</name>
<keyword evidence="7 8" id="KW-0472">Membrane</keyword>
<protein>
    <submittedName>
        <fullName evidence="10">Type II secretion system F family protein</fullName>
    </submittedName>
</protein>
<evidence type="ECO:0000256" key="4">
    <source>
        <dbReference type="ARBA" id="ARBA00022519"/>
    </source>
</evidence>
<dbReference type="RefSeq" id="WP_263124623.1">
    <property type="nucleotide sequence ID" value="NZ_CP106753.1"/>
</dbReference>
<evidence type="ECO:0000256" key="6">
    <source>
        <dbReference type="ARBA" id="ARBA00022989"/>
    </source>
</evidence>
<evidence type="ECO:0000259" key="9">
    <source>
        <dbReference type="Pfam" id="PF00482"/>
    </source>
</evidence>
<feature type="transmembrane region" description="Helical" evidence="8">
    <location>
        <begin position="213"/>
        <end position="233"/>
    </location>
</feature>
<evidence type="ECO:0000256" key="8">
    <source>
        <dbReference type="SAM" id="Phobius"/>
    </source>
</evidence>
<keyword evidence="4" id="KW-0997">Cell inner membrane</keyword>
<dbReference type="PRINTS" id="PR00812">
    <property type="entry name" value="BCTERIALGSPF"/>
</dbReference>
<evidence type="ECO:0000313" key="10">
    <source>
        <dbReference type="EMBL" id="UXY15220.1"/>
    </source>
</evidence>
<organism evidence="10 11">
    <name type="scientific">Chitiniphilus purpureus</name>
    <dbReference type="NCBI Taxonomy" id="2981137"/>
    <lineage>
        <taxon>Bacteria</taxon>
        <taxon>Pseudomonadati</taxon>
        <taxon>Pseudomonadota</taxon>
        <taxon>Betaproteobacteria</taxon>
        <taxon>Neisseriales</taxon>
        <taxon>Chitinibacteraceae</taxon>
        <taxon>Chitiniphilus</taxon>
    </lineage>
</organism>
<keyword evidence="11" id="KW-1185">Reference proteome</keyword>
<dbReference type="InterPro" id="IPR042094">
    <property type="entry name" value="T2SS_GspF_sf"/>
</dbReference>
<dbReference type="InterPro" id="IPR018076">
    <property type="entry name" value="T2SS_GspF_dom"/>
</dbReference>
<evidence type="ECO:0000256" key="2">
    <source>
        <dbReference type="ARBA" id="ARBA00005745"/>
    </source>
</evidence>
<keyword evidence="6 8" id="KW-1133">Transmembrane helix</keyword>
<dbReference type="PANTHER" id="PTHR30012:SF7">
    <property type="entry name" value="PROTEIN TRANSPORT PROTEIN HOFC HOMOLOG"/>
    <property type="match status" value="1"/>
</dbReference>
<sequence length="393" mass="42693">MSYALRVLTQAGREETIAVDAGSEAEALRKAAALGVTVVGIARPDAPRRRAGGRFSLLLFSQELLALLEAGLNLTEALTTLQRKERAATARTLLDAVVRGLQQGGNFSDVLARHPEHFPELYVATVRAAERTGNLQEVLARYIGYQLQFDAIRKKLVAAAIYPVMLVLVGGFIALFLLGYVVPRFSAVYDAAGRDISLLSAALLGFGRFLNSHGWQVALGAVAGAGALGWGLAHPGARRRLAERFFALPWLARKSDEFRMARFYRACSLLLQAGIPLPKALSMLAGLLSMPQQARLARARRELESGKAFSDVLLAHALAGPIDESLIKVGERAGRLADMLERVARFYDDDFARWLDWLSRLLEPVLMALIGLVIGTVVVLLYVPILDLAGGLQ</sequence>